<dbReference type="InParanoid" id="A0A0Q3E5P0"/>
<dbReference type="EMBL" id="CM000884">
    <property type="protein sequence ID" value="KQJ83183.1"/>
    <property type="molecule type" value="Genomic_DNA"/>
</dbReference>
<evidence type="ECO:0000256" key="1">
    <source>
        <dbReference type="SAM" id="MobiDB-lite"/>
    </source>
</evidence>
<organism evidence="2">
    <name type="scientific">Brachypodium distachyon</name>
    <name type="common">Purple false brome</name>
    <name type="synonym">Trachynia distachya</name>
    <dbReference type="NCBI Taxonomy" id="15368"/>
    <lineage>
        <taxon>Eukaryota</taxon>
        <taxon>Viridiplantae</taxon>
        <taxon>Streptophyta</taxon>
        <taxon>Embryophyta</taxon>
        <taxon>Tracheophyta</taxon>
        <taxon>Spermatophyta</taxon>
        <taxon>Magnoliopsida</taxon>
        <taxon>Liliopsida</taxon>
        <taxon>Poales</taxon>
        <taxon>Poaceae</taxon>
        <taxon>BOP clade</taxon>
        <taxon>Pooideae</taxon>
        <taxon>Stipodae</taxon>
        <taxon>Brachypodieae</taxon>
        <taxon>Brachypodium</taxon>
    </lineage>
</organism>
<evidence type="ECO:0000313" key="3">
    <source>
        <dbReference type="EnsemblPlants" id="KQJ83183"/>
    </source>
</evidence>
<feature type="region of interest" description="Disordered" evidence="1">
    <location>
        <begin position="73"/>
        <end position="97"/>
    </location>
</feature>
<protein>
    <submittedName>
        <fullName evidence="2 3">Uncharacterized protein</fullName>
    </submittedName>
</protein>
<sequence length="97" mass="11144">MRSRGSRRRGCVKRCPGSSSPCRGRRGVPPPGSTRCSSGRRQRTSLSSHPSANGRCRQLARRCSCRLSRRWPAWRGRSRRRASGRRCWRSSRPRPRP</sequence>
<dbReference type="EnsemblPlants" id="KQJ83183">
    <property type="protein sequence ID" value="KQJ83183"/>
    <property type="gene ID" value="BRADI_5g13602v3"/>
</dbReference>
<feature type="compositionally biased region" description="Basic residues" evidence="1">
    <location>
        <begin position="1"/>
        <end position="12"/>
    </location>
</feature>
<feature type="region of interest" description="Disordered" evidence="1">
    <location>
        <begin position="1"/>
        <end position="54"/>
    </location>
</feature>
<reference evidence="2" key="2">
    <citation type="submission" date="2017-06" db="EMBL/GenBank/DDBJ databases">
        <title>WGS assembly of Brachypodium distachyon.</title>
        <authorList>
            <consortium name="The International Brachypodium Initiative"/>
            <person name="Lucas S."/>
            <person name="Harmon-Smith M."/>
            <person name="Lail K."/>
            <person name="Tice H."/>
            <person name="Grimwood J."/>
            <person name="Bruce D."/>
            <person name="Barry K."/>
            <person name="Shu S."/>
            <person name="Lindquist E."/>
            <person name="Wang M."/>
            <person name="Pitluck S."/>
            <person name="Vogel J.P."/>
            <person name="Garvin D.F."/>
            <person name="Mockler T.C."/>
            <person name="Schmutz J."/>
            <person name="Rokhsar D."/>
            <person name="Bevan M.W."/>
        </authorList>
    </citation>
    <scope>NUCLEOTIDE SEQUENCE</scope>
    <source>
        <strain evidence="2">Bd21</strain>
    </source>
</reference>
<evidence type="ECO:0000313" key="2">
    <source>
        <dbReference type="EMBL" id="KQJ83183.1"/>
    </source>
</evidence>
<dbReference type="AlphaFoldDB" id="A0A0Q3E5P0"/>
<keyword evidence="4" id="KW-1185">Reference proteome</keyword>
<proteinExistence type="predicted"/>
<evidence type="ECO:0000313" key="4">
    <source>
        <dbReference type="Proteomes" id="UP000008810"/>
    </source>
</evidence>
<reference evidence="2 3" key="1">
    <citation type="journal article" date="2010" name="Nature">
        <title>Genome sequencing and analysis of the model grass Brachypodium distachyon.</title>
        <authorList>
            <consortium name="International Brachypodium Initiative"/>
        </authorList>
    </citation>
    <scope>NUCLEOTIDE SEQUENCE [LARGE SCALE GENOMIC DNA]</scope>
    <source>
        <strain evidence="2 3">Bd21</strain>
    </source>
</reference>
<accession>A0A0Q3E5P0</accession>
<feature type="compositionally biased region" description="Basic residues" evidence="1">
    <location>
        <begin position="76"/>
        <end position="97"/>
    </location>
</feature>
<dbReference type="Gramene" id="KQJ83183">
    <property type="protein sequence ID" value="KQJ83183"/>
    <property type="gene ID" value="BRADI_5g13602v3"/>
</dbReference>
<dbReference type="Proteomes" id="UP000008810">
    <property type="component" value="Chromosome 5"/>
</dbReference>
<reference evidence="3" key="3">
    <citation type="submission" date="2018-08" db="UniProtKB">
        <authorList>
            <consortium name="EnsemblPlants"/>
        </authorList>
    </citation>
    <scope>IDENTIFICATION</scope>
    <source>
        <strain evidence="3">cv. Bd21</strain>
    </source>
</reference>
<gene>
    <name evidence="2" type="ORF">BRADI_5g13602v3</name>
</gene>
<name>A0A0Q3E5P0_BRADI</name>